<keyword evidence="2" id="KW-1003">Cell membrane</keyword>
<evidence type="ECO:0000256" key="1">
    <source>
        <dbReference type="ARBA" id="ARBA00004651"/>
    </source>
</evidence>
<feature type="transmembrane region" description="Helical" evidence="7">
    <location>
        <begin position="227"/>
        <end position="250"/>
    </location>
</feature>
<gene>
    <name evidence="9" type="ORF">MUN78_11565</name>
</gene>
<evidence type="ECO:0000256" key="4">
    <source>
        <dbReference type="ARBA" id="ARBA00022989"/>
    </source>
</evidence>
<evidence type="ECO:0000259" key="8">
    <source>
        <dbReference type="Pfam" id="PF02687"/>
    </source>
</evidence>
<evidence type="ECO:0000256" key="6">
    <source>
        <dbReference type="ARBA" id="ARBA00038076"/>
    </source>
</evidence>
<dbReference type="RefSeq" id="WP_244726572.1">
    <property type="nucleotide sequence ID" value="NZ_CP095045.1"/>
</dbReference>
<feature type="domain" description="ABC3 transporter permease C-terminal" evidence="8">
    <location>
        <begin position="338"/>
        <end position="456"/>
    </location>
</feature>
<dbReference type="Pfam" id="PF02687">
    <property type="entry name" value="FtsX"/>
    <property type="match status" value="2"/>
</dbReference>
<evidence type="ECO:0000313" key="10">
    <source>
        <dbReference type="Proteomes" id="UP000831786"/>
    </source>
</evidence>
<feature type="transmembrane region" description="Helical" evidence="7">
    <location>
        <begin position="151"/>
        <end position="170"/>
    </location>
</feature>
<feature type="domain" description="ABC3 transporter permease C-terminal" evidence="8">
    <location>
        <begin position="58"/>
        <end position="176"/>
    </location>
</feature>
<feature type="transmembrane region" description="Helical" evidence="7">
    <location>
        <begin position="50"/>
        <end position="80"/>
    </location>
</feature>
<dbReference type="PANTHER" id="PTHR30572">
    <property type="entry name" value="MEMBRANE COMPONENT OF TRANSPORTER-RELATED"/>
    <property type="match status" value="1"/>
</dbReference>
<comment type="similarity">
    <text evidence="6">Belongs to the ABC-4 integral membrane protein family.</text>
</comment>
<keyword evidence="4 7" id="KW-1133">Transmembrane helix</keyword>
<sequence length="463" mass="46798">MSAAGLREHAATIVVAALASLFASTLILGTGVLTAALDPDLIAESGTYRLVLLMVCAIFIVIALYVGAVVTANTFATIIAGRTRTIALLRLIGASAARVRARVAAEGLAMGAVGAAIGLALATAIVAGVASWGPGLGWLPEGREYPRFDPLAVAAVAVVALTTWAAAWAGSRRVGRVSPIAATGAAVEERPEEARAHRGRTVGAWILIAVGAALLALGVLLGLLTPLALLVAFCGGLCSFTGIVLGAHVIMPPLLRFAGRATGRGPSGALAAANAVRFPERSARATIGLVVGVTLVTMFAVALDSYRSMTLLAFADDPTLAGELESTLAITSAILTALVGFSAIIAAVGLINTLSLSVLQRRRELGLLRALGFTAAQVRRMIVAESAQLTLTALGFGLLLGIGYGWIAAQSLLGSQSGIAPPTIPWPVVAGVAGFGIVLAALAALAPARRATRVSPVAALAVD</sequence>
<feature type="transmembrane region" description="Helical" evidence="7">
    <location>
        <begin position="389"/>
        <end position="409"/>
    </location>
</feature>
<dbReference type="Proteomes" id="UP000831786">
    <property type="component" value="Chromosome"/>
</dbReference>
<evidence type="ECO:0000256" key="7">
    <source>
        <dbReference type="SAM" id="Phobius"/>
    </source>
</evidence>
<dbReference type="EMBL" id="CP095045">
    <property type="protein sequence ID" value="UOQ56318.1"/>
    <property type="molecule type" value="Genomic_DNA"/>
</dbReference>
<feature type="transmembrane region" description="Helical" evidence="7">
    <location>
        <begin position="202"/>
        <end position="221"/>
    </location>
</feature>
<feature type="transmembrane region" description="Helical" evidence="7">
    <location>
        <begin position="424"/>
        <end position="446"/>
    </location>
</feature>
<protein>
    <submittedName>
        <fullName evidence="9">ABC transporter permease</fullName>
    </submittedName>
</protein>
<evidence type="ECO:0000256" key="3">
    <source>
        <dbReference type="ARBA" id="ARBA00022692"/>
    </source>
</evidence>
<name>A0ABY4FI08_9MICO</name>
<organism evidence="9 10">
    <name type="scientific">Leucobacter allii</name>
    <dbReference type="NCBI Taxonomy" id="2932247"/>
    <lineage>
        <taxon>Bacteria</taxon>
        <taxon>Bacillati</taxon>
        <taxon>Actinomycetota</taxon>
        <taxon>Actinomycetes</taxon>
        <taxon>Micrococcales</taxon>
        <taxon>Microbacteriaceae</taxon>
        <taxon>Leucobacter</taxon>
    </lineage>
</organism>
<keyword evidence="3 7" id="KW-0812">Transmembrane</keyword>
<accession>A0ABY4FI08</accession>
<comment type="subcellular location">
    <subcellularLocation>
        <location evidence="1">Cell membrane</location>
        <topology evidence="1">Multi-pass membrane protein</topology>
    </subcellularLocation>
</comment>
<feature type="transmembrane region" description="Helical" evidence="7">
    <location>
        <begin position="108"/>
        <end position="131"/>
    </location>
</feature>
<dbReference type="InterPro" id="IPR050250">
    <property type="entry name" value="Macrolide_Exporter_MacB"/>
</dbReference>
<dbReference type="PANTHER" id="PTHR30572:SF4">
    <property type="entry name" value="ABC TRANSPORTER PERMEASE YTRF"/>
    <property type="match status" value="1"/>
</dbReference>
<proteinExistence type="inferred from homology"/>
<evidence type="ECO:0000256" key="2">
    <source>
        <dbReference type="ARBA" id="ARBA00022475"/>
    </source>
</evidence>
<dbReference type="InterPro" id="IPR003838">
    <property type="entry name" value="ABC3_permease_C"/>
</dbReference>
<evidence type="ECO:0000256" key="5">
    <source>
        <dbReference type="ARBA" id="ARBA00023136"/>
    </source>
</evidence>
<evidence type="ECO:0000313" key="9">
    <source>
        <dbReference type="EMBL" id="UOQ56318.1"/>
    </source>
</evidence>
<keyword evidence="10" id="KW-1185">Reference proteome</keyword>
<feature type="transmembrane region" description="Helical" evidence="7">
    <location>
        <begin position="326"/>
        <end position="359"/>
    </location>
</feature>
<keyword evidence="5 7" id="KW-0472">Membrane</keyword>
<feature type="transmembrane region" description="Helical" evidence="7">
    <location>
        <begin position="287"/>
        <end position="306"/>
    </location>
</feature>
<reference evidence="9 10" key="1">
    <citation type="submission" date="2022-04" db="EMBL/GenBank/DDBJ databases">
        <title>Leucobacter sp. isolated from rhizosphere of garlic.</title>
        <authorList>
            <person name="Won M."/>
            <person name="Lee C.-M."/>
            <person name="Woen H.-Y."/>
            <person name="Kwon S.-W."/>
        </authorList>
    </citation>
    <scope>NUCLEOTIDE SEQUENCE [LARGE SCALE GENOMIC DNA]</scope>
    <source>
        <strain evidence="9 10">H21R-40</strain>
    </source>
</reference>